<dbReference type="ExpressionAtlas" id="I1GPW3">
    <property type="expression patterns" value="baseline and differential"/>
</dbReference>
<evidence type="ECO:0000313" key="2">
    <source>
        <dbReference type="EMBL" id="KQK13922.1"/>
    </source>
</evidence>
<accession>I1GPW3</accession>
<sequence>MLHEKPVQHGPPGFHEDGTSRPWTGEKRRRKCLPPSSSDSPTTAQDHPDLISHDATDMEDIIQRGQDHKLWVPGEDERWGPEVDISEEDAISYIERLAPDDPDDLYPRCMMTYAEFEDVRERIARYRIAYYKKVAKPESARELKGPEKYSRDELWKEKYFEHLEDDESFEGYFLREHSMLHDLDDYQRLVVSYTAHGSPGSKFLFWEDYCARYHTYDMDDVYVKYYQELSKRIKWLEGYWNFNGKSEEWEKMNVRAWRQALKIALSFPKMTLRLVSFAFDEYIWELKSDVSAKDLDLVYFEIWRLVAKQNRSFKKALEEVYAMDKFHSQKHRMAAELEGALFIWSMEDMFKNLKSGGHISVETEEHEARTLFRNIVYKHKHMNMAEYARQKMEIAALMGLAPRFQDQE</sequence>
<dbReference type="OMA" id="DTIKGCQ"/>
<gene>
    <name evidence="3" type="primary">LOC104582790</name>
    <name evidence="2" type="ORF">BRADI_1g13380v3</name>
</gene>
<organism evidence="3">
    <name type="scientific">Brachypodium distachyon</name>
    <name type="common">Purple false brome</name>
    <name type="synonym">Trachynia distachya</name>
    <dbReference type="NCBI Taxonomy" id="15368"/>
    <lineage>
        <taxon>Eukaryota</taxon>
        <taxon>Viridiplantae</taxon>
        <taxon>Streptophyta</taxon>
        <taxon>Embryophyta</taxon>
        <taxon>Tracheophyta</taxon>
        <taxon>Spermatophyta</taxon>
        <taxon>Magnoliopsida</taxon>
        <taxon>Liliopsida</taxon>
        <taxon>Poales</taxon>
        <taxon>Poaceae</taxon>
        <taxon>BOP clade</taxon>
        <taxon>Pooideae</taxon>
        <taxon>Stipodae</taxon>
        <taxon>Brachypodieae</taxon>
        <taxon>Brachypodium</taxon>
    </lineage>
</organism>
<proteinExistence type="predicted"/>
<reference evidence="2 3" key="1">
    <citation type="journal article" date="2010" name="Nature">
        <title>Genome sequencing and analysis of the model grass Brachypodium distachyon.</title>
        <authorList>
            <consortium name="International Brachypodium Initiative"/>
        </authorList>
    </citation>
    <scope>NUCLEOTIDE SEQUENCE [LARGE SCALE GENOMIC DNA]</scope>
    <source>
        <strain evidence="2 3">Bd21</strain>
    </source>
</reference>
<evidence type="ECO:0000256" key="1">
    <source>
        <dbReference type="SAM" id="MobiDB-lite"/>
    </source>
</evidence>
<feature type="compositionally biased region" description="Polar residues" evidence="1">
    <location>
        <begin position="35"/>
        <end position="45"/>
    </location>
</feature>
<dbReference type="KEGG" id="bdi:104582790"/>
<evidence type="ECO:0000313" key="3">
    <source>
        <dbReference type="EnsemblPlants" id="KQK13922"/>
    </source>
</evidence>
<feature type="region of interest" description="Disordered" evidence="1">
    <location>
        <begin position="1"/>
        <end position="56"/>
    </location>
</feature>
<dbReference type="Proteomes" id="UP000008810">
    <property type="component" value="Chromosome 1"/>
</dbReference>
<keyword evidence="4" id="KW-1185">Reference proteome</keyword>
<reference evidence="3" key="3">
    <citation type="submission" date="2018-08" db="UniProtKB">
        <authorList>
            <consortium name="EnsemblPlants"/>
        </authorList>
    </citation>
    <scope>IDENTIFICATION</scope>
    <source>
        <strain evidence="3">cv. Bd21</strain>
    </source>
</reference>
<name>I1GPW3_BRADI</name>
<evidence type="ECO:0000313" key="4">
    <source>
        <dbReference type="Proteomes" id="UP000008810"/>
    </source>
</evidence>
<dbReference type="HOGENOM" id="CLU_015994_0_0_1"/>
<dbReference type="RefSeq" id="XP_010231908.1">
    <property type="nucleotide sequence ID" value="XM_010233606.3"/>
</dbReference>
<dbReference type="AlphaFoldDB" id="I1GPW3"/>
<reference evidence="2" key="2">
    <citation type="submission" date="2017-06" db="EMBL/GenBank/DDBJ databases">
        <title>WGS assembly of Brachypodium distachyon.</title>
        <authorList>
            <consortium name="The International Brachypodium Initiative"/>
            <person name="Lucas S."/>
            <person name="Harmon-Smith M."/>
            <person name="Lail K."/>
            <person name="Tice H."/>
            <person name="Grimwood J."/>
            <person name="Bruce D."/>
            <person name="Barry K."/>
            <person name="Shu S."/>
            <person name="Lindquist E."/>
            <person name="Wang M."/>
            <person name="Pitluck S."/>
            <person name="Vogel J.P."/>
            <person name="Garvin D.F."/>
            <person name="Mockler T.C."/>
            <person name="Schmutz J."/>
            <person name="Rokhsar D."/>
            <person name="Bevan M.W."/>
        </authorList>
    </citation>
    <scope>NUCLEOTIDE SEQUENCE</scope>
    <source>
        <strain evidence="2">Bd21</strain>
    </source>
</reference>
<dbReference type="FunCoup" id="I1GPW3">
    <property type="interactions" value="220"/>
</dbReference>
<protein>
    <submittedName>
        <fullName evidence="2 3">Uncharacterized protein</fullName>
    </submittedName>
</protein>
<dbReference type="Gramene" id="KQK13922">
    <property type="protein sequence ID" value="KQK13922"/>
    <property type="gene ID" value="BRADI_1g13380v3"/>
</dbReference>
<dbReference type="EnsemblPlants" id="KQK13922">
    <property type="protein sequence ID" value="KQK13922"/>
    <property type="gene ID" value="BRADI_1g13380v3"/>
</dbReference>
<feature type="compositionally biased region" description="Basic and acidic residues" evidence="1">
    <location>
        <begin position="46"/>
        <end position="56"/>
    </location>
</feature>
<dbReference type="PANTHER" id="PTHR34480:SF12">
    <property type="entry name" value="OS01G0961600 PROTEIN"/>
    <property type="match status" value="1"/>
</dbReference>
<dbReference type="EMBL" id="CM000880">
    <property type="protein sequence ID" value="KQK13922.1"/>
    <property type="molecule type" value="Genomic_DNA"/>
</dbReference>
<dbReference type="eggNOG" id="ENOG502R454">
    <property type="taxonomic scope" value="Eukaryota"/>
</dbReference>
<dbReference type="GeneID" id="104582790"/>
<dbReference type="PANTHER" id="PTHR34480">
    <property type="entry name" value="OS01G0967800 PROTEIN-RELATED"/>
    <property type="match status" value="1"/>
</dbReference>
<dbReference type="OrthoDB" id="604818at2759"/>